<dbReference type="AlphaFoldDB" id="A0A6B1DSB7"/>
<keyword evidence="3" id="KW-0255">Endonuclease</keyword>
<dbReference type="InterPro" id="IPR005135">
    <property type="entry name" value="Endo/exonuclease/phosphatase"/>
</dbReference>
<reference evidence="3" key="1">
    <citation type="submission" date="2019-09" db="EMBL/GenBank/DDBJ databases">
        <title>Characterisation of the sponge microbiome using genome-centric metagenomics.</title>
        <authorList>
            <person name="Engelberts J.P."/>
            <person name="Robbins S.J."/>
            <person name="De Goeij J.M."/>
            <person name="Aranda M."/>
            <person name="Bell S.C."/>
            <person name="Webster N.S."/>
        </authorList>
    </citation>
    <scope>NUCLEOTIDE SEQUENCE</scope>
    <source>
        <strain evidence="3">SB0662_bin_9</strain>
    </source>
</reference>
<dbReference type="Pfam" id="PF03372">
    <property type="entry name" value="Exo_endo_phos"/>
    <property type="match status" value="1"/>
</dbReference>
<feature type="region of interest" description="Disordered" evidence="1">
    <location>
        <begin position="205"/>
        <end position="224"/>
    </location>
</feature>
<proteinExistence type="predicted"/>
<evidence type="ECO:0000259" key="2">
    <source>
        <dbReference type="Pfam" id="PF03372"/>
    </source>
</evidence>
<keyword evidence="3" id="KW-0540">Nuclease</keyword>
<dbReference type="Gene3D" id="3.60.10.10">
    <property type="entry name" value="Endonuclease/exonuclease/phosphatase"/>
    <property type="match status" value="1"/>
</dbReference>
<organism evidence="3">
    <name type="scientific">Caldilineaceae bacterium SB0662_bin_9</name>
    <dbReference type="NCBI Taxonomy" id="2605258"/>
    <lineage>
        <taxon>Bacteria</taxon>
        <taxon>Bacillati</taxon>
        <taxon>Chloroflexota</taxon>
        <taxon>Caldilineae</taxon>
        <taxon>Caldilineales</taxon>
        <taxon>Caldilineaceae</taxon>
    </lineage>
</organism>
<name>A0A6B1DSB7_9CHLR</name>
<sequence length="283" mass="31698">MIRLVSWNIAKRRKPWRVLVEMARRGEVDVALLQEAGNPPGDLVDTLEFDNDVFWDRHLYDRWPLVVRLSDRVAVEGFHQVPPISELGERDIGVSGIGTMATARVIPVGRPEEAFVVASMYARWMKPHPTTRSPWRVGASDVSAHRILSDLSALIGHRDPSRHRILAAGDLNMFYGATGRSLSLPERERTVWDRFKSLGLEFLGPQAPNGRQASTPPPDVPPDTRNVPTYYHGGQSASDAVGQLDYTFASRGFHEKIRVRALNGIDEWGPSDHCRLLIKVAVE</sequence>
<evidence type="ECO:0000256" key="1">
    <source>
        <dbReference type="SAM" id="MobiDB-lite"/>
    </source>
</evidence>
<dbReference type="SUPFAM" id="SSF56219">
    <property type="entry name" value="DNase I-like"/>
    <property type="match status" value="1"/>
</dbReference>
<accession>A0A6B1DSB7</accession>
<keyword evidence="3" id="KW-0269">Exonuclease</keyword>
<protein>
    <submittedName>
        <fullName evidence="3">Endonuclease/exonuclease/phosphatase family protein</fullName>
    </submittedName>
</protein>
<dbReference type="InterPro" id="IPR036691">
    <property type="entry name" value="Endo/exonu/phosph_ase_sf"/>
</dbReference>
<dbReference type="GO" id="GO:0004519">
    <property type="term" value="F:endonuclease activity"/>
    <property type="evidence" value="ECO:0007669"/>
    <property type="project" value="UniProtKB-KW"/>
</dbReference>
<dbReference type="GO" id="GO:0004527">
    <property type="term" value="F:exonuclease activity"/>
    <property type="evidence" value="ECO:0007669"/>
    <property type="project" value="UniProtKB-KW"/>
</dbReference>
<keyword evidence="3" id="KW-0378">Hydrolase</keyword>
<gene>
    <name evidence="3" type="ORF">F4Y08_05525</name>
</gene>
<feature type="domain" description="Endonuclease/exonuclease/phosphatase" evidence="2">
    <location>
        <begin position="5"/>
        <end position="273"/>
    </location>
</feature>
<comment type="caution">
    <text evidence="3">The sequence shown here is derived from an EMBL/GenBank/DDBJ whole genome shotgun (WGS) entry which is preliminary data.</text>
</comment>
<dbReference type="EMBL" id="VXPY01000036">
    <property type="protein sequence ID" value="MYD89786.1"/>
    <property type="molecule type" value="Genomic_DNA"/>
</dbReference>
<evidence type="ECO:0000313" key="3">
    <source>
        <dbReference type="EMBL" id="MYD89786.1"/>
    </source>
</evidence>